<evidence type="ECO:0000313" key="1">
    <source>
        <dbReference type="EMBL" id="MFC4304845.1"/>
    </source>
</evidence>
<organism evidence="1 2">
    <name type="scientific">Cohnella boryungensis</name>
    <dbReference type="NCBI Taxonomy" id="768479"/>
    <lineage>
        <taxon>Bacteria</taxon>
        <taxon>Bacillati</taxon>
        <taxon>Bacillota</taxon>
        <taxon>Bacilli</taxon>
        <taxon>Bacillales</taxon>
        <taxon>Paenibacillaceae</taxon>
        <taxon>Cohnella</taxon>
    </lineage>
</organism>
<name>A0ABV8SCU4_9BACL</name>
<protein>
    <recommendedName>
        <fullName evidence="3">DUF559 domain-containing protein</fullName>
    </recommendedName>
</protein>
<comment type="caution">
    <text evidence="1">The sequence shown here is derived from an EMBL/GenBank/DDBJ whole genome shotgun (WGS) entry which is preliminary data.</text>
</comment>
<dbReference type="EMBL" id="JBHSED010000034">
    <property type="protein sequence ID" value="MFC4304845.1"/>
    <property type="molecule type" value="Genomic_DNA"/>
</dbReference>
<dbReference type="RefSeq" id="WP_204604824.1">
    <property type="nucleotide sequence ID" value="NZ_JBHSED010000034.1"/>
</dbReference>
<evidence type="ECO:0008006" key="3">
    <source>
        <dbReference type="Google" id="ProtNLM"/>
    </source>
</evidence>
<evidence type="ECO:0000313" key="2">
    <source>
        <dbReference type="Proteomes" id="UP001595755"/>
    </source>
</evidence>
<sequence>MEFEEAYAAFLSHHIQRRTGERRGRLVHRNFHGEKMFLHKVWWPLKGSLEDIHPEFEILDWRGRSYFADFAWVTPWRFTVLFEIKGFAKHVRDMDRNGFDNETNREVFLQSLGYRLLSFSYDNVANKPEVCLTLLRLFISQFQAPALPSPTMDPREKEIVRLAFRLARDFRPIDVYRHLQINYRTARTLIDRLAAKGWIHPVPRGREERGVLYRLTDGACHFLQ</sequence>
<dbReference type="SUPFAM" id="SSF46785">
    <property type="entry name" value="Winged helix' DNA-binding domain"/>
    <property type="match status" value="1"/>
</dbReference>
<keyword evidence="2" id="KW-1185">Reference proteome</keyword>
<proteinExistence type="predicted"/>
<dbReference type="Proteomes" id="UP001595755">
    <property type="component" value="Unassembled WGS sequence"/>
</dbReference>
<dbReference type="InterPro" id="IPR036390">
    <property type="entry name" value="WH_DNA-bd_sf"/>
</dbReference>
<reference evidence="2" key="1">
    <citation type="journal article" date="2019" name="Int. J. Syst. Evol. Microbiol.">
        <title>The Global Catalogue of Microorganisms (GCM) 10K type strain sequencing project: providing services to taxonomists for standard genome sequencing and annotation.</title>
        <authorList>
            <consortium name="The Broad Institute Genomics Platform"/>
            <consortium name="The Broad Institute Genome Sequencing Center for Infectious Disease"/>
            <person name="Wu L."/>
            <person name="Ma J."/>
        </authorList>
    </citation>
    <scope>NUCLEOTIDE SEQUENCE [LARGE SCALE GENOMIC DNA]</scope>
    <source>
        <strain evidence="2">CGMCC 4.1641</strain>
    </source>
</reference>
<gene>
    <name evidence="1" type="ORF">ACFO1S_15550</name>
</gene>
<accession>A0ABV8SCU4</accession>